<sequence length="531" mass="59588">MNLHKILLCSVFAGVVLVASMPAEAKAPRDQFVIAMTMTSMRGLDPQELNQFEAAEVVANLYDRLLMPNAEDQTVLEPAIAESWDVSEDGSTYTFHIRDGIAFHSGNALTARDVEWSLHRLVKMGLAPSRDLKQWGFTEDNVEDLIRATDDHTLVIETPEIWSPNLVLYSLASFSTSVVDSALVEENIQDDDYGRSFLQTHDAGSGPYSLRTWRANDTLIAEAFEDYWGGKPAMRRVILRNIPESSSQRLQLQSDDVDVATRLSSSDLNALAQEGDVHIETTPGVGFYYLALNQGDEILSNPKVREAFRYLIDYEGLANTVMKYYGRMQQTVIPQGMTGAIDDNPYSLDIEKAKELLAEAGYPDGFSKVYYATPVTPEYEVAQSIQANAALAGIDLDLQSGDHIGDFRKRDYEVFSARTGERMPDPYAILRSYALNPDNSQEANLTGYMAWRAGWDVPADIQQLVRDVAHEVDPARREALYREINQKYLESSPPLVTSFQRMDARAVRNEVQGYVGQMTWVTRWDTVTKTE</sequence>
<dbReference type="InterPro" id="IPR030678">
    <property type="entry name" value="Peptide/Ni-bd"/>
</dbReference>
<dbReference type="PANTHER" id="PTHR30290">
    <property type="entry name" value="PERIPLASMIC BINDING COMPONENT OF ABC TRANSPORTER"/>
    <property type="match status" value="1"/>
</dbReference>
<name>A0A7W6KQN7_9HYPH</name>
<organism evidence="5 6">
    <name type="scientific">Martelella radicis</name>
    <dbReference type="NCBI Taxonomy" id="1397476"/>
    <lineage>
        <taxon>Bacteria</taxon>
        <taxon>Pseudomonadati</taxon>
        <taxon>Pseudomonadota</taxon>
        <taxon>Alphaproteobacteria</taxon>
        <taxon>Hyphomicrobiales</taxon>
        <taxon>Aurantimonadaceae</taxon>
        <taxon>Martelella</taxon>
    </lineage>
</organism>
<dbReference type="InterPro" id="IPR039424">
    <property type="entry name" value="SBP_5"/>
</dbReference>
<evidence type="ECO:0000256" key="1">
    <source>
        <dbReference type="ARBA" id="ARBA00004418"/>
    </source>
</evidence>
<keyword evidence="6" id="KW-1185">Reference proteome</keyword>
<gene>
    <name evidence="5" type="ORF">GGR30_004148</name>
</gene>
<dbReference type="Gene3D" id="3.10.105.10">
    <property type="entry name" value="Dipeptide-binding Protein, Domain 3"/>
    <property type="match status" value="1"/>
</dbReference>
<dbReference type="Gene3D" id="3.40.190.10">
    <property type="entry name" value="Periplasmic binding protein-like II"/>
    <property type="match status" value="1"/>
</dbReference>
<dbReference type="Pfam" id="PF00496">
    <property type="entry name" value="SBP_bac_5"/>
    <property type="match status" value="1"/>
</dbReference>
<dbReference type="Gene3D" id="3.90.76.10">
    <property type="entry name" value="Dipeptide-binding Protein, Domain 1"/>
    <property type="match status" value="1"/>
</dbReference>
<feature type="domain" description="Solute-binding protein family 5" evidence="4">
    <location>
        <begin position="76"/>
        <end position="439"/>
    </location>
</feature>
<protein>
    <submittedName>
        <fullName evidence="5">Peptide/nickel transport system substrate-binding protein</fullName>
    </submittedName>
</protein>
<keyword evidence="3" id="KW-0732">Signal</keyword>
<dbReference type="EMBL" id="JACIDZ010000018">
    <property type="protein sequence ID" value="MBB4124193.1"/>
    <property type="molecule type" value="Genomic_DNA"/>
</dbReference>
<reference evidence="5 6" key="1">
    <citation type="submission" date="2020-08" db="EMBL/GenBank/DDBJ databases">
        <title>Genomic Encyclopedia of Type Strains, Phase IV (KMG-IV): sequencing the most valuable type-strain genomes for metagenomic binning, comparative biology and taxonomic classification.</title>
        <authorList>
            <person name="Goeker M."/>
        </authorList>
    </citation>
    <scope>NUCLEOTIDE SEQUENCE [LARGE SCALE GENOMIC DNA]</scope>
    <source>
        <strain evidence="5 6">DSM 28101</strain>
    </source>
</reference>
<evidence type="ECO:0000313" key="6">
    <source>
        <dbReference type="Proteomes" id="UP000530571"/>
    </source>
</evidence>
<dbReference type="AlphaFoldDB" id="A0A7W6KQN7"/>
<dbReference type="GO" id="GO:0043190">
    <property type="term" value="C:ATP-binding cassette (ABC) transporter complex"/>
    <property type="evidence" value="ECO:0007669"/>
    <property type="project" value="InterPro"/>
</dbReference>
<accession>A0A7W6KQN7</accession>
<comment type="subcellular location">
    <subcellularLocation>
        <location evidence="1">Periplasm</location>
    </subcellularLocation>
</comment>
<proteinExistence type="inferred from homology"/>
<feature type="chain" id="PRO_5031104143" evidence="3">
    <location>
        <begin position="26"/>
        <end position="531"/>
    </location>
</feature>
<dbReference type="GO" id="GO:0015833">
    <property type="term" value="P:peptide transport"/>
    <property type="evidence" value="ECO:0007669"/>
    <property type="project" value="TreeGrafter"/>
</dbReference>
<comment type="similarity">
    <text evidence="2">Belongs to the bacterial solute-binding protein 5 family.</text>
</comment>
<evidence type="ECO:0000256" key="3">
    <source>
        <dbReference type="SAM" id="SignalP"/>
    </source>
</evidence>
<evidence type="ECO:0000313" key="5">
    <source>
        <dbReference type="EMBL" id="MBB4124193.1"/>
    </source>
</evidence>
<dbReference type="GO" id="GO:1904680">
    <property type="term" value="F:peptide transmembrane transporter activity"/>
    <property type="evidence" value="ECO:0007669"/>
    <property type="project" value="TreeGrafter"/>
</dbReference>
<dbReference type="CDD" id="cd08512">
    <property type="entry name" value="PBP2_NikA_DppA_OppA_like_7"/>
    <property type="match status" value="1"/>
</dbReference>
<dbReference type="PIRSF" id="PIRSF002741">
    <property type="entry name" value="MppA"/>
    <property type="match status" value="1"/>
</dbReference>
<dbReference type="InterPro" id="IPR000914">
    <property type="entry name" value="SBP_5_dom"/>
</dbReference>
<feature type="signal peptide" evidence="3">
    <location>
        <begin position="1"/>
        <end position="25"/>
    </location>
</feature>
<dbReference type="RefSeq" id="WP_183490646.1">
    <property type="nucleotide sequence ID" value="NZ_JACIDZ010000018.1"/>
</dbReference>
<evidence type="ECO:0000256" key="2">
    <source>
        <dbReference type="ARBA" id="ARBA00005695"/>
    </source>
</evidence>
<dbReference type="SUPFAM" id="SSF53850">
    <property type="entry name" value="Periplasmic binding protein-like II"/>
    <property type="match status" value="1"/>
</dbReference>
<dbReference type="Proteomes" id="UP000530571">
    <property type="component" value="Unassembled WGS sequence"/>
</dbReference>
<evidence type="ECO:0000259" key="4">
    <source>
        <dbReference type="Pfam" id="PF00496"/>
    </source>
</evidence>
<dbReference type="GO" id="GO:0030288">
    <property type="term" value="C:outer membrane-bounded periplasmic space"/>
    <property type="evidence" value="ECO:0007669"/>
    <property type="project" value="UniProtKB-ARBA"/>
</dbReference>
<comment type="caution">
    <text evidence="5">The sequence shown here is derived from an EMBL/GenBank/DDBJ whole genome shotgun (WGS) entry which is preliminary data.</text>
</comment>